<feature type="compositionally biased region" description="Basic and acidic residues" evidence="1">
    <location>
        <begin position="8"/>
        <end position="24"/>
    </location>
</feature>
<accession>A0A0L9UEE4</accession>
<evidence type="ECO:0000256" key="1">
    <source>
        <dbReference type="SAM" id="MobiDB-lite"/>
    </source>
</evidence>
<sequence length="137" mass="15865">MFGVRSLGELRRGSSGPECEKHGWSDLSSVPVKNREGKIERTEKQRRRDGRKKNKKEKLNGKKEDRRAQKTYLEVKGLTEARRSTGTPPKAHGGRGSSQKSRRSRREEERGREEGRRIERERNQKMSPNAEELSTYS</sequence>
<protein>
    <submittedName>
        <fullName evidence="2">Uncharacterized protein</fullName>
    </submittedName>
</protein>
<evidence type="ECO:0000313" key="3">
    <source>
        <dbReference type="Proteomes" id="UP000053144"/>
    </source>
</evidence>
<reference evidence="3" key="1">
    <citation type="journal article" date="2015" name="Proc. Natl. Acad. Sci. U.S.A.">
        <title>Genome sequencing of adzuki bean (Vigna angularis) provides insight into high starch and low fat accumulation and domestication.</title>
        <authorList>
            <person name="Yang K."/>
            <person name="Tian Z."/>
            <person name="Chen C."/>
            <person name="Luo L."/>
            <person name="Zhao B."/>
            <person name="Wang Z."/>
            <person name="Yu L."/>
            <person name="Li Y."/>
            <person name="Sun Y."/>
            <person name="Li W."/>
            <person name="Chen Y."/>
            <person name="Li Y."/>
            <person name="Zhang Y."/>
            <person name="Ai D."/>
            <person name="Zhao J."/>
            <person name="Shang C."/>
            <person name="Ma Y."/>
            <person name="Wu B."/>
            <person name="Wang M."/>
            <person name="Gao L."/>
            <person name="Sun D."/>
            <person name="Zhang P."/>
            <person name="Guo F."/>
            <person name="Wang W."/>
            <person name="Li Y."/>
            <person name="Wang J."/>
            <person name="Varshney R.K."/>
            <person name="Wang J."/>
            <person name="Ling H.Q."/>
            <person name="Wan P."/>
        </authorList>
    </citation>
    <scope>NUCLEOTIDE SEQUENCE</scope>
    <source>
        <strain evidence="3">cv. Jingnong 6</strain>
    </source>
</reference>
<feature type="compositionally biased region" description="Basic and acidic residues" evidence="1">
    <location>
        <begin position="33"/>
        <end position="43"/>
    </location>
</feature>
<feature type="compositionally biased region" description="Basic and acidic residues" evidence="1">
    <location>
        <begin position="57"/>
        <end position="68"/>
    </location>
</feature>
<feature type="region of interest" description="Disordered" evidence="1">
    <location>
        <begin position="1"/>
        <end position="137"/>
    </location>
</feature>
<dbReference type="EMBL" id="CM003374">
    <property type="protein sequence ID" value="KOM40909.1"/>
    <property type="molecule type" value="Genomic_DNA"/>
</dbReference>
<name>A0A0L9UEE4_PHAAN</name>
<organism evidence="2 3">
    <name type="scientific">Phaseolus angularis</name>
    <name type="common">Azuki bean</name>
    <name type="synonym">Vigna angularis</name>
    <dbReference type="NCBI Taxonomy" id="3914"/>
    <lineage>
        <taxon>Eukaryota</taxon>
        <taxon>Viridiplantae</taxon>
        <taxon>Streptophyta</taxon>
        <taxon>Embryophyta</taxon>
        <taxon>Tracheophyta</taxon>
        <taxon>Spermatophyta</taxon>
        <taxon>Magnoliopsida</taxon>
        <taxon>eudicotyledons</taxon>
        <taxon>Gunneridae</taxon>
        <taxon>Pentapetalae</taxon>
        <taxon>rosids</taxon>
        <taxon>fabids</taxon>
        <taxon>Fabales</taxon>
        <taxon>Fabaceae</taxon>
        <taxon>Papilionoideae</taxon>
        <taxon>50 kb inversion clade</taxon>
        <taxon>NPAAA clade</taxon>
        <taxon>indigoferoid/millettioid clade</taxon>
        <taxon>Phaseoleae</taxon>
        <taxon>Vigna</taxon>
    </lineage>
</organism>
<feature type="compositionally biased region" description="Basic and acidic residues" evidence="1">
    <location>
        <begin position="105"/>
        <end position="124"/>
    </location>
</feature>
<gene>
    <name evidence="2" type="ORF">LR48_Vigan04g110700</name>
</gene>
<dbReference type="Gramene" id="KOM40909">
    <property type="protein sequence ID" value="KOM40909"/>
    <property type="gene ID" value="LR48_Vigan04g110700"/>
</dbReference>
<dbReference type="Proteomes" id="UP000053144">
    <property type="component" value="Chromosome 4"/>
</dbReference>
<feature type="compositionally biased region" description="Basic residues" evidence="1">
    <location>
        <begin position="44"/>
        <end position="56"/>
    </location>
</feature>
<proteinExistence type="predicted"/>
<dbReference type="AlphaFoldDB" id="A0A0L9UEE4"/>
<evidence type="ECO:0000313" key="2">
    <source>
        <dbReference type="EMBL" id="KOM40909.1"/>
    </source>
</evidence>